<sequence>MSTRIVRTHQITLVAPGQSCHRFFTPAGECLWVAGWQPHYHYPANGQTEAGMVFSTGSDAEYTLWCLVDFDEERLYSRYTRLTPGSRSGIVEVQCHARDDQTTDVVVRYTLTALSDAGLALLNELDEAAFAAMITGWQDAIGSNLPRLLAAEIA</sequence>
<evidence type="ECO:0000313" key="2">
    <source>
        <dbReference type="Proteomes" id="UP001156706"/>
    </source>
</evidence>
<organism evidence="1 2">
    <name type="scientific">Chitinimonas prasina</name>
    <dbReference type="NCBI Taxonomy" id="1434937"/>
    <lineage>
        <taxon>Bacteria</taxon>
        <taxon>Pseudomonadati</taxon>
        <taxon>Pseudomonadota</taxon>
        <taxon>Betaproteobacteria</taxon>
        <taxon>Neisseriales</taxon>
        <taxon>Chitinibacteraceae</taxon>
        <taxon>Chitinimonas</taxon>
    </lineage>
</organism>
<accession>A0ABQ5YJ31</accession>
<dbReference type="EMBL" id="BSOG01000002">
    <property type="protein sequence ID" value="GLR12959.1"/>
    <property type="molecule type" value="Genomic_DNA"/>
</dbReference>
<reference evidence="2" key="1">
    <citation type="journal article" date="2019" name="Int. J. Syst. Evol. Microbiol.">
        <title>The Global Catalogue of Microorganisms (GCM) 10K type strain sequencing project: providing services to taxonomists for standard genome sequencing and annotation.</title>
        <authorList>
            <consortium name="The Broad Institute Genomics Platform"/>
            <consortium name="The Broad Institute Genome Sequencing Center for Infectious Disease"/>
            <person name="Wu L."/>
            <person name="Ma J."/>
        </authorList>
    </citation>
    <scope>NUCLEOTIDE SEQUENCE [LARGE SCALE GENOMIC DNA]</scope>
    <source>
        <strain evidence="2">NBRC 110044</strain>
    </source>
</reference>
<evidence type="ECO:0000313" key="1">
    <source>
        <dbReference type="EMBL" id="GLR12959.1"/>
    </source>
</evidence>
<evidence type="ECO:0008006" key="3">
    <source>
        <dbReference type="Google" id="ProtNLM"/>
    </source>
</evidence>
<name>A0ABQ5YJ31_9NEIS</name>
<gene>
    <name evidence="1" type="ORF">GCM10007907_17490</name>
</gene>
<dbReference type="RefSeq" id="WP_284196082.1">
    <property type="nucleotide sequence ID" value="NZ_BSOG01000002.1"/>
</dbReference>
<keyword evidence="2" id="KW-1185">Reference proteome</keyword>
<proteinExistence type="predicted"/>
<dbReference type="Proteomes" id="UP001156706">
    <property type="component" value="Unassembled WGS sequence"/>
</dbReference>
<comment type="caution">
    <text evidence="1">The sequence shown here is derived from an EMBL/GenBank/DDBJ whole genome shotgun (WGS) entry which is preliminary data.</text>
</comment>
<protein>
    <recommendedName>
        <fullName evidence="3">SRPBCC family protein</fullName>
    </recommendedName>
</protein>